<dbReference type="SUPFAM" id="SSF81321">
    <property type="entry name" value="Family A G protein-coupled receptor-like"/>
    <property type="match status" value="2"/>
</dbReference>
<evidence type="ECO:0000256" key="7">
    <source>
        <dbReference type="ARBA" id="ARBA00023136"/>
    </source>
</evidence>
<dbReference type="AlphaFoldDB" id="A0A8J2RCZ5"/>
<dbReference type="PANTHER" id="PTHR24246:SF27">
    <property type="entry name" value="ADENOSINE RECEPTOR, ISOFORM A"/>
    <property type="match status" value="1"/>
</dbReference>
<evidence type="ECO:0000313" key="13">
    <source>
        <dbReference type="EMBL" id="CAH0099180.1"/>
    </source>
</evidence>
<evidence type="ECO:0000256" key="4">
    <source>
        <dbReference type="ARBA" id="ARBA00022692"/>
    </source>
</evidence>
<feature type="transmembrane region" description="Helical" evidence="11">
    <location>
        <begin position="186"/>
        <end position="205"/>
    </location>
</feature>
<evidence type="ECO:0000256" key="11">
    <source>
        <dbReference type="SAM" id="Phobius"/>
    </source>
</evidence>
<dbReference type="InterPro" id="IPR000276">
    <property type="entry name" value="GPCR_Rhodpsn"/>
</dbReference>
<keyword evidence="5 11" id="KW-1133">Transmembrane helix</keyword>
<feature type="transmembrane region" description="Helical" evidence="11">
    <location>
        <begin position="40"/>
        <end position="59"/>
    </location>
</feature>
<evidence type="ECO:0000313" key="14">
    <source>
        <dbReference type="Proteomes" id="UP000789390"/>
    </source>
</evidence>
<dbReference type="EMBL" id="CAKKLH010000014">
    <property type="protein sequence ID" value="CAH0099180.1"/>
    <property type="molecule type" value="Genomic_DNA"/>
</dbReference>
<keyword evidence="3" id="KW-1003">Cell membrane</keyword>
<feature type="transmembrane region" description="Helical" evidence="11">
    <location>
        <begin position="318"/>
        <end position="345"/>
    </location>
</feature>
<dbReference type="GO" id="GO:0007189">
    <property type="term" value="P:adenylate cyclase-activating G protein-coupled receptor signaling pathway"/>
    <property type="evidence" value="ECO:0007669"/>
    <property type="project" value="TreeGrafter"/>
</dbReference>
<organism evidence="13 14">
    <name type="scientific">Daphnia galeata</name>
    <dbReference type="NCBI Taxonomy" id="27404"/>
    <lineage>
        <taxon>Eukaryota</taxon>
        <taxon>Metazoa</taxon>
        <taxon>Ecdysozoa</taxon>
        <taxon>Arthropoda</taxon>
        <taxon>Crustacea</taxon>
        <taxon>Branchiopoda</taxon>
        <taxon>Diplostraca</taxon>
        <taxon>Cladocera</taxon>
        <taxon>Anomopoda</taxon>
        <taxon>Daphniidae</taxon>
        <taxon>Daphnia</taxon>
    </lineage>
</organism>
<dbReference type="OrthoDB" id="6346612at2759"/>
<protein>
    <recommendedName>
        <fullName evidence="12">G-protein coupled receptors family 1 profile domain-containing protein</fullName>
    </recommendedName>
</protein>
<keyword evidence="6" id="KW-0297">G-protein coupled receptor</keyword>
<reference evidence="13" key="1">
    <citation type="submission" date="2021-11" db="EMBL/GenBank/DDBJ databases">
        <authorList>
            <person name="Schell T."/>
        </authorList>
    </citation>
    <scope>NUCLEOTIDE SEQUENCE</scope>
    <source>
        <strain evidence="13">M5</strain>
    </source>
</reference>
<comment type="similarity">
    <text evidence="2">Belongs to the G-protein coupled receptor 1 family.</text>
</comment>
<feature type="transmembrane region" description="Helical" evidence="11">
    <location>
        <begin position="71"/>
        <end position="92"/>
    </location>
</feature>
<dbReference type="PANTHER" id="PTHR24246">
    <property type="entry name" value="OLFACTORY RECEPTOR AND ADENOSINE RECEPTOR"/>
    <property type="match status" value="1"/>
</dbReference>
<keyword evidence="9" id="KW-0325">Glycoprotein</keyword>
<dbReference type="Proteomes" id="UP000789390">
    <property type="component" value="Unassembled WGS sequence"/>
</dbReference>
<keyword evidence="14" id="KW-1185">Reference proteome</keyword>
<comment type="subcellular location">
    <subcellularLocation>
        <location evidence="1">Cell membrane</location>
        <topology evidence="1">Multi-pass membrane protein</topology>
    </subcellularLocation>
</comment>
<feature type="transmembrane region" description="Helical" evidence="11">
    <location>
        <begin position="104"/>
        <end position="125"/>
    </location>
</feature>
<gene>
    <name evidence="13" type="ORF">DGAL_LOCUS1294</name>
</gene>
<dbReference type="Pfam" id="PF00001">
    <property type="entry name" value="7tm_1"/>
    <property type="match status" value="1"/>
</dbReference>
<dbReference type="Gene3D" id="1.20.1070.10">
    <property type="entry name" value="Rhodopsin 7-helix transmembrane proteins"/>
    <property type="match status" value="1"/>
</dbReference>
<evidence type="ECO:0000256" key="3">
    <source>
        <dbReference type="ARBA" id="ARBA00022475"/>
    </source>
</evidence>
<keyword evidence="10" id="KW-0807">Transducer</keyword>
<keyword evidence="7 11" id="KW-0472">Membrane</keyword>
<evidence type="ECO:0000256" key="9">
    <source>
        <dbReference type="ARBA" id="ARBA00023180"/>
    </source>
</evidence>
<dbReference type="GO" id="GO:0005886">
    <property type="term" value="C:plasma membrane"/>
    <property type="evidence" value="ECO:0007669"/>
    <property type="project" value="UniProtKB-SubCell"/>
</dbReference>
<feature type="domain" description="G-protein coupled receptors family 1 profile" evidence="12">
    <location>
        <begin position="51"/>
        <end position="205"/>
    </location>
</feature>
<evidence type="ECO:0000256" key="1">
    <source>
        <dbReference type="ARBA" id="ARBA00004651"/>
    </source>
</evidence>
<keyword evidence="8" id="KW-0675">Receptor</keyword>
<evidence type="ECO:0000259" key="12">
    <source>
        <dbReference type="PROSITE" id="PS50262"/>
    </source>
</evidence>
<accession>A0A8J2RCZ5</accession>
<feature type="transmembrane region" description="Helical" evidence="11">
    <location>
        <begin position="351"/>
        <end position="374"/>
    </location>
</feature>
<sequence>MENLTTSEIYDDNLNSTLLELTLFDFPIMQQNITFVQECFRKSIVVVGMFLNLTVLLVVSCSRQLRYPRHIFWAVISFFECVFLIKCALELAVIVHHDQLACQILVLLAPVDYSILLLILGLAALDRYLAIVRYEWYKTSVSITGVLILISIVTVVSFVIITIPFWTGYQSIYTCTNNLTHMNWILLWDLFLGVVGVVLHLMIFIESKSLIQHYSPHYKREPVTVKFVNSTPAKQPSLSSISDRRVERSQVRPERSFADSCPADNPVTMNVNKDFQHRPNVIPENNQVPSSEIIENLDTECFPWIQVRSNINRLELRAALNMSVNILPFWLCTFPVSCCVMALYWCIRLEVVYSILLLILSMAALDRYLAIVRYEWYKTSVTNRGVITSIFIASIVTFVIITIPFWTGYQSIYTCSINWVDMYWVLLWDLTLGVTCLILNFKIFHESRTLIQHFIPNHHQQSLTVKFAKSPVRPGKSRIHIPILPKIQVTPSRFTLLLSLSSISNVILHSILLR</sequence>
<comment type="caution">
    <text evidence="13">The sequence shown here is derived from an EMBL/GenBank/DDBJ whole genome shotgun (WGS) entry which is preliminary data.</text>
</comment>
<evidence type="ECO:0000256" key="2">
    <source>
        <dbReference type="ARBA" id="ARBA00010663"/>
    </source>
</evidence>
<dbReference type="GO" id="GO:0004930">
    <property type="term" value="F:G protein-coupled receptor activity"/>
    <property type="evidence" value="ECO:0007669"/>
    <property type="project" value="UniProtKB-KW"/>
</dbReference>
<evidence type="ECO:0000256" key="6">
    <source>
        <dbReference type="ARBA" id="ARBA00023040"/>
    </source>
</evidence>
<evidence type="ECO:0000256" key="5">
    <source>
        <dbReference type="ARBA" id="ARBA00022989"/>
    </source>
</evidence>
<feature type="transmembrane region" description="Helical" evidence="11">
    <location>
        <begin position="146"/>
        <end position="166"/>
    </location>
</feature>
<evidence type="ECO:0000256" key="8">
    <source>
        <dbReference type="ARBA" id="ARBA00023170"/>
    </source>
</evidence>
<proteinExistence type="inferred from homology"/>
<feature type="transmembrane region" description="Helical" evidence="11">
    <location>
        <begin position="386"/>
        <end position="407"/>
    </location>
</feature>
<keyword evidence="4 11" id="KW-0812">Transmembrane</keyword>
<name>A0A8J2RCZ5_9CRUS</name>
<dbReference type="CDD" id="cd00637">
    <property type="entry name" value="7tm_classA_rhodopsin-like"/>
    <property type="match status" value="2"/>
</dbReference>
<feature type="transmembrane region" description="Helical" evidence="11">
    <location>
        <begin position="422"/>
        <end position="441"/>
    </location>
</feature>
<dbReference type="PROSITE" id="PS50262">
    <property type="entry name" value="G_PROTEIN_RECEP_F1_2"/>
    <property type="match status" value="1"/>
</dbReference>
<dbReference type="InterPro" id="IPR017452">
    <property type="entry name" value="GPCR_Rhodpsn_7TM"/>
</dbReference>
<dbReference type="GO" id="GO:0001973">
    <property type="term" value="P:G protein-coupled adenosine receptor signaling pathway"/>
    <property type="evidence" value="ECO:0007669"/>
    <property type="project" value="TreeGrafter"/>
</dbReference>
<evidence type="ECO:0000256" key="10">
    <source>
        <dbReference type="ARBA" id="ARBA00023224"/>
    </source>
</evidence>